<gene>
    <name evidence="1" type="ORF">H5410_014331</name>
</gene>
<dbReference type="AlphaFoldDB" id="A0A9J5ZQX5"/>
<sequence>MSLNFQYLHLHTRSSMLSHMCILPIAHIFRPQLKETFIHNDHPIRSLTTLLLCKSVICASSQSPTFSGPNSRKPSSTTTTLLGPLQHFSYAKLCSRAGTEKKIHSIGKVILYLVSKVKKDRSDWVYPTASFEFNCSRFPSQ</sequence>
<protein>
    <submittedName>
        <fullName evidence="1">Uncharacterized protein</fullName>
    </submittedName>
</protein>
<evidence type="ECO:0000313" key="1">
    <source>
        <dbReference type="EMBL" id="KAG5614507.1"/>
    </source>
</evidence>
<name>A0A9J5ZQX5_SOLCO</name>
<evidence type="ECO:0000313" key="2">
    <source>
        <dbReference type="Proteomes" id="UP000824120"/>
    </source>
</evidence>
<dbReference type="EMBL" id="JACXVP010000003">
    <property type="protein sequence ID" value="KAG5614507.1"/>
    <property type="molecule type" value="Genomic_DNA"/>
</dbReference>
<dbReference type="Proteomes" id="UP000824120">
    <property type="component" value="Chromosome 3"/>
</dbReference>
<keyword evidence="2" id="KW-1185">Reference proteome</keyword>
<reference evidence="1 2" key="1">
    <citation type="submission" date="2020-09" db="EMBL/GenBank/DDBJ databases">
        <title>De no assembly of potato wild relative species, Solanum commersonii.</title>
        <authorList>
            <person name="Cho K."/>
        </authorList>
    </citation>
    <scope>NUCLEOTIDE SEQUENCE [LARGE SCALE GENOMIC DNA]</scope>
    <source>
        <strain evidence="1">LZ3.2</strain>
        <tissue evidence="1">Leaf</tissue>
    </source>
</reference>
<comment type="caution">
    <text evidence="1">The sequence shown here is derived from an EMBL/GenBank/DDBJ whole genome shotgun (WGS) entry which is preliminary data.</text>
</comment>
<accession>A0A9J5ZQX5</accession>
<organism evidence="1 2">
    <name type="scientific">Solanum commersonii</name>
    <name type="common">Commerson's wild potato</name>
    <name type="synonym">Commerson's nightshade</name>
    <dbReference type="NCBI Taxonomy" id="4109"/>
    <lineage>
        <taxon>Eukaryota</taxon>
        <taxon>Viridiplantae</taxon>
        <taxon>Streptophyta</taxon>
        <taxon>Embryophyta</taxon>
        <taxon>Tracheophyta</taxon>
        <taxon>Spermatophyta</taxon>
        <taxon>Magnoliopsida</taxon>
        <taxon>eudicotyledons</taxon>
        <taxon>Gunneridae</taxon>
        <taxon>Pentapetalae</taxon>
        <taxon>asterids</taxon>
        <taxon>lamiids</taxon>
        <taxon>Solanales</taxon>
        <taxon>Solanaceae</taxon>
        <taxon>Solanoideae</taxon>
        <taxon>Solaneae</taxon>
        <taxon>Solanum</taxon>
    </lineage>
</organism>
<proteinExistence type="predicted"/>